<evidence type="ECO:0000313" key="2">
    <source>
        <dbReference type="Proteomes" id="UP000593568"/>
    </source>
</evidence>
<evidence type="ECO:0000313" key="1">
    <source>
        <dbReference type="EMBL" id="MBA0778507.1"/>
    </source>
</evidence>
<reference evidence="1 2" key="1">
    <citation type="journal article" date="2019" name="Genome Biol. Evol.">
        <title>Insights into the evolution of the New World diploid cottons (Gossypium, subgenus Houzingenia) based on genome sequencing.</title>
        <authorList>
            <person name="Grover C.E."/>
            <person name="Arick M.A. 2nd"/>
            <person name="Thrash A."/>
            <person name="Conover J.L."/>
            <person name="Sanders W.S."/>
            <person name="Peterson D.G."/>
            <person name="Frelichowski J.E."/>
            <person name="Scheffler J.A."/>
            <person name="Scheffler B.E."/>
            <person name="Wendel J.F."/>
        </authorList>
    </citation>
    <scope>NUCLEOTIDE SEQUENCE [LARGE SCALE GENOMIC DNA]</scope>
    <source>
        <strain evidence="1">8</strain>
        <tissue evidence="1">Leaf</tissue>
    </source>
</reference>
<name>A0A7J9EZN3_9ROSI</name>
<dbReference type="Proteomes" id="UP000593568">
    <property type="component" value="Unassembled WGS sequence"/>
</dbReference>
<organism evidence="1 2">
    <name type="scientific">Gossypium trilobum</name>
    <dbReference type="NCBI Taxonomy" id="34281"/>
    <lineage>
        <taxon>Eukaryota</taxon>
        <taxon>Viridiplantae</taxon>
        <taxon>Streptophyta</taxon>
        <taxon>Embryophyta</taxon>
        <taxon>Tracheophyta</taxon>
        <taxon>Spermatophyta</taxon>
        <taxon>Magnoliopsida</taxon>
        <taxon>eudicotyledons</taxon>
        <taxon>Gunneridae</taxon>
        <taxon>Pentapetalae</taxon>
        <taxon>rosids</taxon>
        <taxon>malvids</taxon>
        <taxon>Malvales</taxon>
        <taxon>Malvaceae</taxon>
        <taxon>Malvoideae</taxon>
        <taxon>Gossypium</taxon>
    </lineage>
</organism>
<comment type="caution">
    <text evidence="1">The sequence shown here is derived from an EMBL/GenBank/DDBJ whole genome shotgun (WGS) entry which is preliminary data.</text>
</comment>
<dbReference type="AlphaFoldDB" id="A0A7J9EZN3"/>
<sequence>MLFSWLITPQWKVFFTASLISSNSSRRRVTSTRISYRVCSL</sequence>
<gene>
    <name evidence="1" type="ORF">Gotri_006362</name>
</gene>
<keyword evidence="2" id="KW-1185">Reference proteome</keyword>
<dbReference type="EMBL" id="JABEZW010000010">
    <property type="protein sequence ID" value="MBA0778507.1"/>
    <property type="molecule type" value="Genomic_DNA"/>
</dbReference>
<protein>
    <submittedName>
        <fullName evidence="1">Uncharacterized protein</fullName>
    </submittedName>
</protein>
<accession>A0A7J9EZN3</accession>
<proteinExistence type="predicted"/>